<evidence type="ECO:0000256" key="5">
    <source>
        <dbReference type="ARBA" id="ARBA00022989"/>
    </source>
</evidence>
<keyword evidence="2" id="KW-0813">Transport</keyword>
<evidence type="ECO:0000256" key="9">
    <source>
        <dbReference type="SAM" id="Phobius"/>
    </source>
</evidence>
<evidence type="ECO:0000256" key="7">
    <source>
        <dbReference type="ARBA" id="ARBA00038032"/>
    </source>
</evidence>
<dbReference type="GO" id="GO:0005886">
    <property type="term" value="C:plasma membrane"/>
    <property type="evidence" value="ECO:0007669"/>
    <property type="project" value="UniProtKB-SubCell"/>
</dbReference>
<keyword evidence="4 8" id="KW-0812">Transmembrane</keyword>
<organism evidence="11 12">
    <name type="scientific">Erwinia persicina</name>
    <dbReference type="NCBI Taxonomy" id="55211"/>
    <lineage>
        <taxon>Bacteria</taxon>
        <taxon>Pseudomonadati</taxon>
        <taxon>Pseudomonadota</taxon>
        <taxon>Gammaproteobacteria</taxon>
        <taxon>Enterobacterales</taxon>
        <taxon>Erwiniaceae</taxon>
        <taxon>Erwinia</taxon>
    </lineage>
</organism>
<dbReference type="Proteomes" id="UP000661012">
    <property type="component" value="Unassembled WGS sequence"/>
</dbReference>
<evidence type="ECO:0000256" key="4">
    <source>
        <dbReference type="ARBA" id="ARBA00022692"/>
    </source>
</evidence>
<keyword evidence="3" id="KW-1003">Cell membrane</keyword>
<accession>A0A4U3FC16</accession>
<dbReference type="GO" id="GO:0015297">
    <property type="term" value="F:antiporter activity"/>
    <property type="evidence" value="ECO:0007669"/>
    <property type="project" value="TreeGrafter"/>
</dbReference>
<comment type="caution">
    <text evidence="11">The sequence shown here is derived from an EMBL/GenBank/DDBJ whole genome shotgun (WGS) entry which is preliminary data.</text>
</comment>
<dbReference type="InterPro" id="IPR037185">
    <property type="entry name" value="EmrE-like"/>
</dbReference>
<dbReference type="EMBL" id="JACYNN010000017">
    <property type="protein sequence ID" value="MBD8108316.1"/>
    <property type="molecule type" value="Genomic_DNA"/>
</dbReference>
<protein>
    <submittedName>
        <fullName evidence="10">Multidrug efflux SMR transporter</fullName>
    </submittedName>
    <submittedName>
        <fullName evidence="11">QacE family quaternary ammonium compound efflux SMR transporter</fullName>
    </submittedName>
</protein>
<reference evidence="11 12" key="1">
    <citation type="journal article" date="2019" name="Sci. Rep.">
        <title>Differences in resource use lead to coexistence of seed-transmitted microbial populations.</title>
        <authorList>
            <person name="Torres-Cortes G."/>
            <person name="Garcia B.J."/>
            <person name="Compant S."/>
            <person name="Rezki S."/>
            <person name="Jones P."/>
            <person name="Preveaux A."/>
            <person name="Briand M."/>
            <person name="Roulet A."/>
            <person name="Bouchez O."/>
            <person name="Jacobson D."/>
            <person name="Barret M."/>
        </authorList>
    </citation>
    <scope>NUCLEOTIDE SEQUENCE [LARGE SCALE GENOMIC DNA]</scope>
    <source>
        <strain evidence="11 12">CFBP13511</strain>
    </source>
</reference>
<comment type="similarity">
    <text evidence="7 8">Belongs to the drug/metabolite transporter (DMT) superfamily. Small multidrug resistance (SMR) (TC 2.A.7.1) family.</text>
</comment>
<dbReference type="STRING" id="1219360.GCA_001571305_00135"/>
<evidence type="ECO:0000256" key="3">
    <source>
        <dbReference type="ARBA" id="ARBA00022475"/>
    </source>
</evidence>
<evidence type="ECO:0000313" key="12">
    <source>
        <dbReference type="Proteomes" id="UP000306393"/>
    </source>
</evidence>
<feature type="transmembrane region" description="Helical" evidence="9">
    <location>
        <begin position="64"/>
        <end position="83"/>
    </location>
</feature>
<dbReference type="Pfam" id="PF00893">
    <property type="entry name" value="Multi_Drug_Res"/>
    <property type="match status" value="1"/>
</dbReference>
<dbReference type="PANTHER" id="PTHR30561:SF1">
    <property type="entry name" value="MULTIDRUG TRANSPORTER EMRE"/>
    <property type="match status" value="1"/>
</dbReference>
<sequence length="114" mass="11944">MMSSFMSYVALAFAIVLEVAGTTFLGKSEHFTRLTPSLMCGALYACSFYLLAQALRTLPLGIAYASWGGLGIILTTIIGVVVFRQKPDAAAIAGIALIVVGVVVINGFSKMGAH</sequence>
<evidence type="ECO:0000256" key="2">
    <source>
        <dbReference type="ARBA" id="ARBA00022448"/>
    </source>
</evidence>
<dbReference type="Gene3D" id="1.10.3730.20">
    <property type="match status" value="1"/>
</dbReference>
<proteinExistence type="inferred from homology"/>
<keyword evidence="13" id="KW-1185">Reference proteome</keyword>
<evidence type="ECO:0000313" key="13">
    <source>
        <dbReference type="Proteomes" id="UP000661012"/>
    </source>
</evidence>
<dbReference type="GO" id="GO:1990961">
    <property type="term" value="P:xenobiotic detoxification by transmembrane export across the plasma membrane"/>
    <property type="evidence" value="ECO:0007669"/>
    <property type="project" value="UniProtKB-ARBA"/>
</dbReference>
<evidence type="ECO:0000313" key="10">
    <source>
        <dbReference type="EMBL" id="MBD8108316.1"/>
    </source>
</evidence>
<dbReference type="Proteomes" id="UP000306393">
    <property type="component" value="Unassembled WGS sequence"/>
</dbReference>
<comment type="subcellular location">
    <subcellularLocation>
        <location evidence="1 8">Cell membrane</location>
        <topology evidence="1 8">Multi-pass membrane protein</topology>
    </subcellularLocation>
</comment>
<reference evidence="10 13" key="2">
    <citation type="journal article" date="2020" name="FEMS Microbiol. Ecol.">
        <title>Temporal dynamics of bacterial communities during seed development and maturation.</title>
        <authorList>
            <person name="Chesneau G."/>
            <person name="Torres-Cortes G."/>
            <person name="Briand M."/>
            <person name="Darrasse A."/>
            <person name="Preveaux A."/>
            <person name="Marais C."/>
            <person name="Jacques M.A."/>
            <person name="Shade A."/>
            <person name="Barret M."/>
        </authorList>
    </citation>
    <scope>NUCLEOTIDE SEQUENCE [LARGE SCALE GENOMIC DNA]</scope>
    <source>
        <strain evidence="10 13">CFBP13732</strain>
    </source>
</reference>
<feature type="transmembrane region" description="Helical" evidence="9">
    <location>
        <begin position="31"/>
        <end position="52"/>
    </location>
</feature>
<dbReference type="InterPro" id="IPR000390">
    <property type="entry name" value="Small_drug/metabolite_transptr"/>
</dbReference>
<dbReference type="RefSeq" id="WP_062742644.1">
    <property type="nucleotide sequence ID" value="NZ_CP101613.1"/>
</dbReference>
<dbReference type="GO" id="GO:0015199">
    <property type="term" value="F:amino-acid betaine transmembrane transporter activity"/>
    <property type="evidence" value="ECO:0007669"/>
    <property type="project" value="TreeGrafter"/>
</dbReference>
<feature type="transmembrane region" description="Helical" evidence="9">
    <location>
        <begin position="89"/>
        <end position="108"/>
    </location>
</feature>
<name>A0A4U3FC16_9GAMM</name>
<dbReference type="OrthoDB" id="9808638at2"/>
<evidence type="ECO:0000313" key="11">
    <source>
        <dbReference type="EMBL" id="TKJ89989.1"/>
    </source>
</evidence>
<keyword evidence="5 9" id="KW-1133">Transmembrane helix</keyword>
<evidence type="ECO:0000256" key="8">
    <source>
        <dbReference type="RuleBase" id="RU003942"/>
    </source>
</evidence>
<dbReference type="GO" id="GO:0015220">
    <property type="term" value="F:choline transmembrane transporter activity"/>
    <property type="evidence" value="ECO:0007669"/>
    <property type="project" value="TreeGrafter"/>
</dbReference>
<dbReference type="GO" id="GO:0031460">
    <property type="term" value="P:glycine betaine transport"/>
    <property type="evidence" value="ECO:0007669"/>
    <property type="project" value="TreeGrafter"/>
</dbReference>
<dbReference type="InterPro" id="IPR045324">
    <property type="entry name" value="Small_multidrug_res"/>
</dbReference>
<dbReference type="AlphaFoldDB" id="A0A4U3FC16"/>
<dbReference type="EMBL" id="QGAC01000010">
    <property type="protein sequence ID" value="TKJ89989.1"/>
    <property type="molecule type" value="Genomic_DNA"/>
</dbReference>
<keyword evidence="6 9" id="KW-0472">Membrane</keyword>
<gene>
    <name evidence="11" type="ORF">EpCFBP13511_11955</name>
    <name evidence="10" type="ORF">IFT93_18150</name>
</gene>
<dbReference type="SUPFAM" id="SSF103481">
    <property type="entry name" value="Multidrug resistance efflux transporter EmrE"/>
    <property type="match status" value="1"/>
</dbReference>
<evidence type="ECO:0000256" key="1">
    <source>
        <dbReference type="ARBA" id="ARBA00004651"/>
    </source>
</evidence>
<dbReference type="FunFam" id="1.10.3730.20:FF:000001">
    <property type="entry name" value="Quaternary ammonium compound resistance transporter SugE"/>
    <property type="match status" value="1"/>
</dbReference>
<dbReference type="PANTHER" id="PTHR30561">
    <property type="entry name" value="SMR FAMILY PROTON-DEPENDENT DRUG EFFLUX TRANSPORTER SUGE"/>
    <property type="match status" value="1"/>
</dbReference>
<evidence type="ECO:0000256" key="6">
    <source>
        <dbReference type="ARBA" id="ARBA00023136"/>
    </source>
</evidence>